<reference evidence="2" key="1">
    <citation type="submission" date="2021-01" db="EMBL/GenBank/DDBJ databases">
        <title>Genome sequence of strain Noviherbaspirillum sp. DKR-6.</title>
        <authorList>
            <person name="Chaudhary D.K."/>
        </authorList>
    </citation>
    <scope>NUCLEOTIDE SEQUENCE</scope>
    <source>
        <strain evidence="2">DKR-6</strain>
    </source>
</reference>
<organism evidence="2 3">
    <name type="scientific">Noviherbaspirillum pedocola</name>
    <dbReference type="NCBI Taxonomy" id="2801341"/>
    <lineage>
        <taxon>Bacteria</taxon>
        <taxon>Pseudomonadati</taxon>
        <taxon>Pseudomonadota</taxon>
        <taxon>Betaproteobacteria</taxon>
        <taxon>Burkholderiales</taxon>
        <taxon>Oxalobacteraceae</taxon>
        <taxon>Noviherbaspirillum</taxon>
    </lineage>
</organism>
<proteinExistence type="predicted"/>
<keyword evidence="3" id="KW-1185">Reference proteome</keyword>
<comment type="caution">
    <text evidence="2">The sequence shown here is derived from an EMBL/GenBank/DDBJ whole genome shotgun (WGS) entry which is preliminary data.</text>
</comment>
<dbReference type="Proteomes" id="UP000622890">
    <property type="component" value="Unassembled WGS sequence"/>
</dbReference>
<evidence type="ECO:0000256" key="1">
    <source>
        <dbReference type="SAM" id="MobiDB-lite"/>
    </source>
</evidence>
<sequence>MPVRRVRVASAEAGNQASWHARAGRGDEGAWQDISAQCDALPDALQRDARAMLDDIRRLRHYRGQKTSDRSSGCVIF</sequence>
<name>A0A934T0Q4_9BURK</name>
<dbReference type="AlphaFoldDB" id="A0A934T0Q4"/>
<feature type="region of interest" description="Disordered" evidence="1">
    <location>
        <begin position="1"/>
        <end position="26"/>
    </location>
</feature>
<protein>
    <submittedName>
        <fullName evidence="2">Uncharacterized protein</fullName>
    </submittedName>
</protein>
<evidence type="ECO:0000313" key="2">
    <source>
        <dbReference type="EMBL" id="MBK4738875.1"/>
    </source>
</evidence>
<dbReference type="RefSeq" id="WP_200598245.1">
    <property type="nucleotide sequence ID" value="NZ_JAEPBG010000029.1"/>
</dbReference>
<evidence type="ECO:0000313" key="3">
    <source>
        <dbReference type="Proteomes" id="UP000622890"/>
    </source>
</evidence>
<accession>A0A934T0Q4</accession>
<dbReference type="EMBL" id="JAEPBG010000029">
    <property type="protein sequence ID" value="MBK4738875.1"/>
    <property type="molecule type" value="Genomic_DNA"/>
</dbReference>
<gene>
    <name evidence="2" type="ORF">JJB74_30045</name>
</gene>